<evidence type="ECO:0000313" key="3">
    <source>
        <dbReference type="Proteomes" id="UP000013131"/>
    </source>
</evidence>
<evidence type="ECO:0000313" key="2">
    <source>
        <dbReference type="EMBL" id="ENY68572.1"/>
    </source>
</evidence>
<dbReference type="RefSeq" id="WP_004425395.1">
    <property type="nucleotide sequence ID" value="NZ_AORI01000012.1"/>
</dbReference>
<protein>
    <submittedName>
        <fullName evidence="2">Uncharacterized protein</fullName>
    </submittedName>
</protein>
<proteinExistence type="predicted"/>
<gene>
    <name evidence="2" type="ORF">MAU_6550</name>
</gene>
<dbReference type="eggNOG" id="ENOG5031Z3I">
    <property type="taxonomic scope" value="Bacteria"/>
</dbReference>
<comment type="caution">
    <text evidence="2">The sequence shown here is derived from an EMBL/GenBank/DDBJ whole genome shotgun (WGS) entry which is preliminary data.</text>
</comment>
<dbReference type="Pfam" id="PF03382">
    <property type="entry name" value="DUF285"/>
    <property type="match status" value="1"/>
</dbReference>
<dbReference type="EMBL" id="AORI01000012">
    <property type="protein sequence ID" value="ENY68572.1"/>
    <property type="molecule type" value="Genomic_DNA"/>
</dbReference>
<dbReference type="AlphaFoldDB" id="N9UZG4"/>
<dbReference type="InterPro" id="IPR005046">
    <property type="entry name" value="DUF285"/>
</dbReference>
<organism evidence="2 3">
    <name type="scientific">Metamycoplasma auris 15026</name>
    <dbReference type="NCBI Taxonomy" id="1188233"/>
    <lineage>
        <taxon>Bacteria</taxon>
        <taxon>Bacillati</taxon>
        <taxon>Mycoplasmatota</taxon>
        <taxon>Mycoplasmoidales</taxon>
        <taxon>Metamycoplasmataceae</taxon>
        <taxon>Metamycoplasma</taxon>
    </lineage>
</organism>
<name>N9UZG4_9BACT</name>
<evidence type="ECO:0000256" key="1">
    <source>
        <dbReference type="SAM" id="MobiDB-lite"/>
    </source>
</evidence>
<dbReference type="Proteomes" id="UP000013131">
    <property type="component" value="Unassembled WGS sequence"/>
</dbReference>
<reference evidence="2 3" key="1">
    <citation type="journal article" date="2013" name="Genome Announc.">
        <title>Draft Genome Sequences of Mycoplasma auris and Mycoplasma yeatsii, Two Species of the Ear Canal of Caprinae.</title>
        <authorList>
            <person name="Dordet-Frisoni E."/>
            <person name="Baranowski E."/>
            <person name="Barre A."/>
            <person name="Blanchard A."/>
            <person name="Breton M."/>
            <person name="Couture C."/>
            <person name="Dupuy V."/>
            <person name="Gaurivaud P."/>
            <person name="Jacob D."/>
            <person name="Lemaitre C."/>
            <person name="Manso-Silvan L."/>
            <person name="Nikolski M."/>
            <person name="Nouvel L.X."/>
            <person name="Poumarat F."/>
            <person name="Sirand-Pugnet P."/>
            <person name="Thebault P."/>
            <person name="Theil S."/>
            <person name="Thiaucourt F."/>
            <person name="Citti C."/>
            <person name="Tardy F."/>
        </authorList>
    </citation>
    <scope>NUCLEOTIDE SEQUENCE [LARGE SCALE GENOMIC DNA]</scope>
    <source>
        <strain evidence="2 3">15026</strain>
    </source>
</reference>
<feature type="compositionally biased region" description="Low complexity" evidence="1">
    <location>
        <begin position="1"/>
        <end position="18"/>
    </location>
</feature>
<dbReference type="PATRIC" id="fig|1188233.3.peg.633"/>
<accession>N9UZG4</accession>
<sequence>MSDSSSSNINEESSNSNIQGDEGRAETEVGPTPIVPETPGSSSDSSSSSNSSSNNNGGNSGNYSGHANVDGMISDSPAASTKEDEIAKKEAKYVETVKEIVKEHKDAFAAFHTQGDFLDQIAVYANEKGISGLQLQNEGDKKTNLSVDEEGKGNNKIALKLGSHDFLVELGRVLEKAVVTKYYVKGKLNDIKDNYLGRGETKIEANWGFQMKDHEVVITQLGYHKDHTGIKLTTVGKKTIEVPKHLPLKIESLNLSFYNLESDKIQNLDQWDTKNLKRIDDAFLQASNFSQDLSNWAIQKGIKVKGAFKSAKAIENKLDKIAKSWSIEDKNILTQ</sequence>
<keyword evidence="3" id="KW-1185">Reference proteome</keyword>
<feature type="region of interest" description="Disordered" evidence="1">
    <location>
        <begin position="1"/>
        <end position="83"/>
    </location>
</feature>
<dbReference type="OrthoDB" id="395395at2"/>
<feature type="compositionally biased region" description="Low complexity" evidence="1">
    <location>
        <begin position="40"/>
        <end position="65"/>
    </location>
</feature>